<evidence type="ECO:0000313" key="2">
    <source>
        <dbReference type="EMBL" id="AES76948.2"/>
    </source>
</evidence>
<evidence type="ECO:0000313" key="3">
    <source>
        <dbReference type="EnsemblPlants" id="AES76948"/>
    </source>
</evidence>
<dbReference type="InterPro" id="IPR036397">
    <property type="entry name" value="RNaseH_sf"/>
</dbReference>
<dbReference type="EnsemblPlants" id="AES76948">
    <property type="protein sequence ID" value="AES76948"/>
    <property type="gene ID" value="MTR_6g089560"/>
</dbReference>
<name>G7KQF4_MEDTR</name>
<dbReference type="InterPro" id="IPR052929">
    <property type="entry name" value="RNase_H-like_EbsB-rel"/>
</dbReference>
<dbReference type="Proteomes" id="UP000002051">
    <property type="component" value="Chromosome 6"/>
</dbReference>
<protein>
    <recommendedName>
        <fullName evidence="1">RNase H type-1 domain-containing protein</fullName>
    </recommendedName>
</protein>
<evidence type="ECO:0000313" key="4">
    <source>
        <dbReference type="Proteomes" id="UP000002051"/>
    </source>
</evidence>
<dbReference type="Pfam" id="PF13456">
    <property type="entry name" value="RVT_3"/>
    <property type="match status" value="1"/>
</dbReference>
<evidence type="ECO:0000259" key="1">
    <source>
        <dbReference type="Pfam" id="PF13456"/>
    </source>
</evidence>
<accession>G7KQF4</accession>
<dbReference type="Gene3D" id="3.30.420.10">
    <property type="entry name" value="Ribonuclease H-like superfamily/Ribonuclease H"/>
    <property type="match status" value="1"/>
</dbReference>
<reference evidence="3" key="3">
    <citation type="submission" date="2015-04" db="UniProtKB">
        <authorList>
            <consortium name="EnsemblPlants"/>
        </authorList>
    </citation>
    <scope>IDENTIFICATION</scope>
    <source>
        <strain evidence="3">cv. Jemalong A17</strain>
    </source>
</reference>
<feature type="domain" description="RNase H type-1" evidence="1">
    <location>
        <begin position="106"/>
        <end position="206"/>
    </location>
</feature>
<dbReference type="InterPro" id="IPR044730">
    <property type="entry name" value="RNase_H-like_dom_plant"/>
</dbReference>
<reference evidence="2 4" key="2">
    <citation type="journal article" date="2014" name="BMC Genomics">
        <title>An improved genome release (version Mt4.0) for the model legume Medicago truncatula.</title>
        <authorList>
            <person name="Tang H."/>
            <person name="Krishnakumar V."/>
            <person name="Bidwell S."/>
            <person name="Rosen B."/>
            <person name="Chan A."/>
            <person name="Zhou S."/>
            <person name="Gentzbittel L."/>
            <person name="Childs K.L."/>
            <person name="Yandell M."/>
            <person name="Gundlach H."/>
            <person name="Mayer K.F."/>
            <person name="Schwartz D.C."/>
            <person name="Town C.D."/>
        </authorList>
    </citation>
    <scope>GENOME REANNOTATION</scope>
    <source>
        <strain evidence="3 4">cv. Jemalong A17</strain>
    </source>
</reference>
<dbReference type="PaxDb" id="3880-AES76948"/>
<dbReference type="InterPro" id="IPR002156">
    <property type="entry name" value="RNaseH_domain"/>
</dbReference>
<dbReference type="EMBL" id="CM001222">
    <property type="protein sequence ID" value="AES76948.2"/>
    <property type="molecule type" value="Genomic_DNA"/>
</dbReference>
<dbReference type="AlphaFoldDB" id="G7KQF4"/>
<gene>
    <name evidence="2" type="ordered locus">MTR_6g089560</name>
</gene>
<dbReference type="PANTHER" id="PTHR47074:SF48">
    <property type="entry name" value="POLYNUCLEOTIDYL TRANSFERASE, RIBONUCLEASE H-LIKE SUPERFAMILY PROTEIN"/>
    <property type="match status" value="1"/>
</dbReference>
<keyword evidence="4" id="KW-1185">Reference proteome</keyword>
<proteinExistence type="predicted"/>
<dbReference type="GO" id="GO:0003676">
    <property type="term" value="F:nucleic acid binding"/>
    <property type="evidence" value="ECO:0007669"/>
    <property type="project" value="InterPro"/>
</dbReference>
<dbReference type="eggNOG" id="ENOG502SFRN">
    <property type="taxonomic scope" value="Eukaryota"/>
</dbReference>
<dbReference type="GO" id="GO:0004523">
    <property type="term" value="F:RNA-DNA hybrid ribonuclease activity"/>
    <property type="evidence" value="ECO:0007669"/>
    <property type="project" value="InterPro"/>
</dbReference>
<dbReference type="STRING" id="3880.G7KQF4"/>
<reference evidence="2 4" key="1">
    <citation type="journal article" date="2011" name="Nature">
        <title>The Medicago genome provides insight into the evolution of rhizobial symbioses.</title>
        <authorList>
            <person name="Young N.D."/>
            <person name="Debelle F."/>
            <person name="Oldroyd G.E."/>
            <person name="Geurts R."/>
            <person name="Cannon S.B."/>
            <person name="Udvardi M.K."/>
            <person name="Benedito V.A."/>
            <person name="Mayer K.F."/>
            <person name="Gouzy J."/>
            <person name="Schoof H."/>
            <person name="Van de Peer Y."/>
            <person name="Proost S."/>
            <person name="Cook D.R."/>
            <person name="Meyers B.C."/>
            <person name="Spannagl M."/>
            <person name="Cheung F."/>
            <person name="De Mita S."/>
            <person name="Krishnakumar V."/>
            <person name="Gundlach H."/>
            <person name="Zhou S."/>
            <person name="Mudge J."/>
            <person name="Bharti A.K."/>
            <person name="Murray J.D."/>
            <person name="Naoumkina M.A."/>
            <person name="Rosen B."/>
            <person name="Silverstein K.A."/>
            <person name="Tang H."/>
            <person name="Rombauts S."/>
            <person name="Zhao P.X."/>
            <person name="Zhou P."/>
            <person name="Barbe V."/>
            <person name="Bardou P."/>
            <person name="Bechner M."/>
            <person name="Bellec A."/>
            <person name="Berger A."/>
            <person name="Berges H."/>
            <person name="Bidwell S."/>
            <person name="Bisseling T."/>
            <person name="Choisne N."/>
            <person name="Couloux A."/>
            <person name="Denny R."/>
            <person name="Deshpande S."/>
            <person name="Dai X."/>
            <person name="Doyle J.J."/>
            <person name="Dudez A.M."/>
            <person name="Farmer A.D."/>
            <person name="Fouteau S."/>
            <person name="Franken C."/>
            <person name="Gibelin C."/>
            <person name="Gish J."/>
            <person name="Goldstein S."/>
            <person name="Gonzalez A.J."/>
            <person name="Green P.J."/>
            <person name="Hallab A."/>
            <person name="Hartog M."/>
            <person name="Hua A."/>
            <person name="Humphray S.J."/>
            <person name="Jeong D.H."/>
            <person name="Jing Y."/>
            <person name="Jocker A."/>
            <person name="Kenton S.M."/>
            <person name="Kim D.J."/>
            <person name="Klee K."/>
            <person name="Lai H."/>
            <person name="Lang C."/>
            <person name="Lin S."/>
            <person name="Macmil S.L."/>
            <person name="Magdelenat G."/>
            <person name="Matthews L."/>
            <person name="McCorrison J."/>
            <person name="Monaghan E.L."/>
            <person name="Mun J.H."/>
            <person name="Najar F.Z."/>
            <person name="Nicholson C."/>
            <person name="Noirot C."/>
            <person name="O'Bleness M."/>
            <person name="Paule C.R."/>
            <person name="Poulain J."/>
            <person name="Prion F."/>
            <person name="Qin B."/>
            <person name="Qu C."/>
            <person name="Retzel E.F."/>
            <person name="Riddle C."/>
            <person name="Sallet E."/>
            <person name="Samain S."/>
            <person name="Samson N."/>
            <person name="Sanders I."/>
            <person name="Saurat O."/>
            <person name="Scarpelli C."/>
            <person name="Schiex T."/>
            <person name="Segurens B."/>
            <person name="Severin A.J."/>
            <person name="Sherrier D.J."/>
            <person name="Shi R."/>
            <person name="Sims S."/>
            <person name="Singer S.R."/>
            <person name="Sinharoy S."/>
            <person name="Sterck L."/>
            <person name="Viollet A."/>
            <person name="Wang B.B."/>
            <person name="Wang K."/>
            <person name="Wang M."/>
            <person name="Wang X."/>
            <person name="Warfsmann J."/>
            <person name="Weissenbach J."/>
            <person name="White D.D."/>
            <person name="White J.D."/>
            <person name="Wiley G.B."/>
            <person name="Wincker P."/>
            <person name="Xing Y."/>
            <person name="Yang L."/>
            <person name="Yao Z."/>
            <person name="Ying F."/>
            <person name="Zhai J."/>
            <person name="Zhou L."/>
            <person name="Zuber A."/>
            <person name="Denarie J."/>
            <person name="Dixon R.A."/>
            <person name="May G.D."/>
            <person name="Schwartz D.C."/>
            <person name="Rogers J."/>
            <person name="Quetier F."/>
            <person name="Town C.D."/>
            <person name="Roe B.A."/>
        </authorList>
    </citation>
    <scope>NUCLEOTIDE SEQUENCE [LARGE SCALE GENOMIC DNA]</scope>
    <source>
        <strain evidence="2">A17</strain>
        <strain evidence="3 4">cv. Jemalong A17</strain>
    </source>
</reference>
<dbReference type="HOGENOM" id="CLU_104361_0_0_1"/>
<organism evidence="2 4">
    <name type="scientific">Medicago truncatula</name>
    <name type="common">Barrel medic</name>
    <name type="synonym">Medicago tribuloides</name>
    <dbReference type="NCBI Taxonomy" id="3880"/>
    <lineage>
        <taxon>Eukaryota</taxon>
        <taxon>Viridiplantae</taxon>
        <taxon>Streptophyta</taxon>
        <taxon>Embryophyta</taxon>
        <taxon>Tracheophyta</taxon>
        <taxon>Spermatophyta</taxon>
        <taxon>Magnoliopsida</taxon>
        <taxon>eudicotyledons</taxon>
        <taxon>Gunneridae</taxon>
        <taxon>Pentapetalae</taxon>
        <taxon>rosids</taxon>
        <taxon>fabids</taxon>
        <taxon>Fabales</taxon>
        <taxon>Fabaceae</taxon>
        <taxon>Papilionoideae</taxon>
        <taxon>50 kb inversion clade</taxon>
        <taxon>NPAAA clade</taxon>
        <taxon>Hologalegina</taxon>
        <taxon>IRL clade</taxon>
        <taxon>Trifolieae</taxon>
        <taxon>Medicago</taxon>
    </lineage>
</organism>
<sequence length="232" mass="25642">MLLDLSNNPKTREVYSLMFIVDMEKKKKSINLKSKQKQQKVFLGGGTAVLRANFANRYAARNSACTGLQQQAAAVNSSVAVLAASTTAELQQIKWQPPASGRLKCNVDATFSIPHNRIGVGICLRDDEGTFVLAKIVNFEGVYSVEVGEALGLFHAIQWLSDMQMDNIDFEVDSKIRKDAFTARRDDISEFGHIVEASRSMFHSEEATLLASAVVYYAIPNCIESSIINEML</sequence>
<dbReference type="PANTHER" id="PTHR47074">
    <property type="entry name" value="BNAC02G40300D PROTEIN"/>
    <property type="match status" value="1"/>
</dbReference>
<dbReference type="CDD" id="cd06222">
    <property type="entry name" value="RNase_H_like"/>
    <property type="match status" value="1"/>
</dbReference>
<accession>A0A0C3W000</accession>